<dbReference type="VEuPathDB" id="VectorBase:PHUM226820"/>
<dbReference type="eggNOG" id="KOG3758">
    <property type="taxonomic scope" value="Eukaryota"/>
</dbReference>
<dbReference type="InterPro" id="IPR048368">
    <property type="entry name" value="COG6_N"/>
</dbReference>
<comment type="similarity">
    <text evidence="3 11">Belongs to the COG6 family.</text>
</comment>
<comment type="subcellular location">
    <subcellularLocation>
        <location evidence="2 11">Golgi apparatus membrane</location>
        <topology evidence="2 11">Peripheral membrane protein</topology>
    </subcellularLocation>
</comment>
<protein>
    <recommendedName>
        <fullName evidence="5 11">Conserved oligomeric Golgi complex subunit 6</fullName>
        <shortName evidence="11">COG complex subunit 6</shortName>
    </recommendedName>
    <alternativeName>
        <fullName evidence="10 11">Component of oligomeric Golgi complex 6</fullName>
    </alternativeName>
</protein>
<evidence type="ECO:0000313" key="16">
    <source>
        <dbReference type="EnsemblMetazoa" id="PHUM226820-PA"/>
    </source>
</evidence>
<keyword evidence="6 11" id="KW-0813">Transport</keyword>
<dbReference type="EMBL" id="DS235199">
    <property type="protein sequence ID" value="EEB13154.1"/>
    <property type="molecule type" value="Genomic_DNA"/>
</dbReference>
<keyword evidence="7 11" id="KW-0653">Protein transport</keyword>
<dbReference type="SMART" id="SM01087">
    <property type="entry name" value="COG6"/>
    <property type="match status" value="1"/>
</dbReference>
<dbReference type="InterPro" id="IPR010490">
    <property type="entry name" value="COG6"/>
</dbReference>
<dbReference type="OrthoDB" id="272987at2759"/>
<proteinExistence type="inferred from homology"/>
<keyword evidence="9 11" id="KW-0472">Membrane</keyword>
<dbReference type="PANTHER" id="PTHR21506:SF0">
    <property type="entry name" value="CONSERVED OLIGOMERIC GOLGI COMPLEX SUBUNIT 6"/>
    <property type="match status" value="1"/>
</dbReference>
<comment type="subunit">
    <text evidence="4">Component of the conserved oligomeric Golgi complex which is composed of eight different subunits and is required for normal Golgi morphology and localization.</text>
</comment>
<evidence type="ECO:0000256" key="9">
    <source>
        <dbReference type="ARBA" id="ARBA00023136"/>
    </source>
</evidence>
<feature type="region of interest" description="Disordered" evidence="12">
    <location>
        <begin position="588"/>
        <end position="611"/>
    </location>
</feature>
<evidence type="ECO:0000256" key="5">
    <source>
        <dbReference type="ARBA" id="ARBA00020973"/>
    </source>
</evidence>
<evidence type="ECO:0000256" key="6">
    <source>
        <dbReference type="ARBA" id="ARBA00022448"/>
    </source>
</evidence>
<dbReference type="GO" id="GO:0006891">
    <property type="term" value="P:intra-Golgi vesicle-mediated transport"/>
    <property type="evidence" value="ECO:0007669"/>
    <property type="project" value="UniProtKB-UniRule"/>
</dbReference>
<dbReference type="PANTHER" id="PTHR21506">
    <property type="entry name" value="COMPONENT OF OLIGOMERIC GOLGI COMPLEX 6"/>
    <property type="match status" value="1"/>
</dbReference>
<dbReference type="Proteomes" id="UP000009046">
    <property type="component" value="Unassembled WGS sequence"/>
</dbReference>
<dbReference type="GO" id="GO:0015031">
    <property type="term" value="P:protein transport"/>
    <property type="evidence" value="ECO:0007669"/>
    <property type="project" value="UniProtKB-KW"/>
</dbReference>
<evidence type="ECO:0000256" key="4">
    <source>
        <dbReference type="ARBA" id="ARBA00011166"/>
    </source>
</evidence>
<dbReference type="GO" id="GO:0000139">
    <property type="term" value="C:Golgi membrane"/>
    <property type="evidence" value="ECO:0007669"/>
    <property type="project" value="UniProtKB-SubCell"/>
</dbReference>
<dbReference type="Pfam" id="PF06419">
    <property type="entry name" value="COG6_N"/>
    <property type="match status" value="1"/>
</dbReference>
<comment type="function">
    <text evidence="1 11">Required for normal Golgi function.</text>
</comment>
<name>E0VIE8_PEDHC</name>
<evidence type="ECO:0000256" key="10">
    <source>
        <dbReference type="ARBA" id="ARBA00031348"/>
    </source>
</evidence>
<evidence type="ECO:0000256" key="12">
    <source>
        <dbReference type="SAM" id="MobiDB-lite"/>
    </source>
</evidence>
<evidence type="ECO:0000256" key="3">
    <source>
        <dbReference type="ARBA" id="ARBA00011023"/>
    </source>
</evidence>
<feature type="domain" description="Conserved Oligomeric Golgi complex subunit 6 C-terminal" evidence="14">
    <location>
        <begin position="179"/>
        <end position="460"/>
    </location>
</feature>
<keyword evidence="17" id="KW-1185">Reference proteome</keyword>
<feature type="domain" description="Conserved oligomeric complex COG6 N-terminal" evidence="13">
    <location>
        <begin position="36"/>
        <end position="148"/>
    </location>
</feature>
<accession>E0VIE8</accession>
<evidence type="ECO:0000259" key="14">
    <source>
        <dbReference type="Pfam" id="PF20653"/>
    </source>
</evidence>
<gene>
    <name evidence="16" type="primary">8238641</name>
    <name evidence="15" type="ORF">Phum_PHUM226820</name>
</gene>
<dbReference type="OMA" id="HTIXVEL"/>
<evidence type="ECO:0000256" key="2">
    <source>
        <dbReference type="ARBA" id="ARBA00004395"/>
    </source>
</evidence>
<evidence type="ECO:0000256" key="8">
    <source>
        <dbReference type="ARBA" id="ARBA00023034"/>
    </source>
</evidence>
<reference evidence="16" key="3">
    <citation type="submission" date="2020-05" db="UniProtKB">
        <authorList>
            <consortium name="EnsemblMetazoa"/>
        </authorList>
    </citation>
    <scope>IDENTIFICATION</scope>
    <source>
        <strain evidence="16">USDA</strain>
    </source>
</reference>
<evidence type="ECO:0000313" key="17">
    <source>
        <dbReference type="Proteomes" id="UP000009046"/>
    </source>
</evidence>
<dbReference type="STRING" id="121224.E0VIE8"/>
<dbReference type="CTD" id="8238641"/>
<evidence type="ECO:0000256" key="7">
    <source>
        <dbReference type="ARBA" id="ARBA00022927"/>
    </source>
</evidence>
<dbReference type="KEGG" id="phu:Phum_PHUM226820"/>
<dbReference type="InParanoid" id="E0VIE8"/>
<dbReference type="GeneID" id="8238641"/>
<dbReference type="GO" id="GO:0017119">
    <property type="term" value="C:Golgi transport complex"/>
    <property type="evidence" value="ECO:0007669"/>
    <property type="project" value="UniProtKB-UniRule"/>
</dbReference>
<evidence type="ECO:0000256" key="1">
    <source>
        <dbReference type="ARBA" id="ARBA00003627"/>
    </source>
</evidence>
<sequence>MTEKNVISNIFSKRMSELFDLRVENDKDIIEGLSELSLFLENNNPESRRNLKSLIEERMIKINRNFLVSFRDMKESFQKVCGGINEMNSALIDMKKNLQTTKYKTKELIEKTLEIQKEINSVSLKTDIVTAVIDRFQLNSFEVSIVRSSDISSEIFSVLDKSNNIISNCKLILQNEKYNLAQDVLEQMFVYQETGMERLLKWVRGKCSASETTVLSSILPQALSKLQSKPILFDQILEEISANRSIVLVRHFIDALTLGGKPIEHRVTEPRRYVGDMLAWLHQALPTELEYLNYLLKNCENGDDYVMQTLRKITEGICHPLRVRIEHVLLGEENSQDYILLQDIYILLKEYNNIISQIISNSKLNATFTDLIEIAEKAFIFSLQNKVSAILGQEKKNEQGNLLPGESTEKIVQFLVQVLTANPSSSISENHVTKVVGCGVDPLMNQITETASKLPVTEMALQCDAQIDTLTSEQAGALVGHLGLGHIYTVLQSNSTKPLSTLPAMEPSKLIGVSGKLEKFLAYPNSYQIPQLAHLSSAVHRSTVQKRSFAVLGTIYETLYQAVNDPKNGFKNPSEILPITPETVNKVFSSTEGDGSGGGGGGGINEVSQQS</sequence>
<dbReference type="EMBL" id="AAZO01002641">
    <property type="status" value="NOT_ANNOTATED_CDS"/>
    <property type="molecule type" value="Genomic_DNA"/>
</dbReference>
<evidence type="ECO:0000259" key="13">
    <source>
        <dbReference type="Pfam" id="PF06419"/>
    </source>
</evidence>
<organism>
    <name type="scientific">Pediculus humanus subsp. corporis</name>
    <name type="common">Body louse</name>
    <dbReference type="NCBI Taxonomy" id="121224"/>
    <lineage>
        <taxon>Eukaryota</taxon>
        <taxon>Metazoa</taxon>
        <taxon>Ecdysozoa</taxon>
        <taxon>Arthropoda</taxon>
        <taxon>Hexapoda</taxon>
        <taxon>Insecta</taxon>
        <taxon>Pterygota</taxon>
        <taxon>Neoptera</taxon>
        <taxon>Paraneoptera</taxon>
        <taxon>Psocodea</taxon>
        <taxon>Troctomorpha</taxon>
        <taxon>Phthiraptera</taxon>
        <taxon>Anoplura</taxon>
        <taxon>Pediculidae</taxon>
        <taxon>Pediculus</taxon>
    </lineage>
</organism>
<keyword evidence="8 11" id="KW-0333">Golgi apparatus</keyword>
<feature type="compositionally biased region" description="Gly residues" evidence="12">
    <location>
        <begin position="594"/>
        <end position="604"/>
    </location>
</feature>
<dbReference type="EnsemblMetazoa" id="PHUM226820-RA">
    <property type="protein sequence ID" value="PHUM226820-PA"/>
    <property type="gene ID" value="PHUM226820"/>
</dbReference>
<dbReference type="Pfam" id="PF20653">
    <property type="entry name" value="COG6_C"/>
    <property type="match status" value="1"/>
</dbReference>
<evidence type="ECO:0000256" key="11">
    <source>
        <dbReference type="RuleBase" id="RU365075"/>
    </source>
</evidence>
<dbReference type="RefSeq" id="XP_002425892.1">
    <property type="nucleotide sequence ID" value="XM_002425847.1"/>
</dbReference>
<dbReference type="HOGENOM" id="CLU_011361_3_0_1"/>
<evidence type="ECO:0000313" key="15">
    <source>
        <dbReference type="EMBL" id="EEB13154.1"/>
    </source>
</evidence>
<reference evidence="15" key="1">
    <citation type="submission" date="2007-04" db="EMBL/GenBank/DDBJ databases">
        <title>Annotation of Pediculus humanus corporis strain USDA.</title>
        <authorList>
            <person name="Kirkness E."/>
            <person name="Hannick L."/>
            <person name="Hass B."/>
            <person name="Bruggner R."/>
            <person name="Lawson D."/>
            <person name="Bidwell S."/>
            <person name="Joardar V."/>
            <person name="Caler E."/>
            <person name="Walenz B."/>
            <person name="Inman J."/>
            <person name="Schobel S."/>
            <person name="Galinsky K."/>
            <person name="Amedeo P."/>
            <person name="Strausberg R."/>
        </authorList>
    </citation>
    <scope>NUCLEOTIDE SEQUENCE</scope>
    <source>
        <strain evidence="15">USDA</strain>
    </source>
</reference>
<dbReference type="InterPro" id="IPR048369">
    <property type="entry name" value="COG6_C"/>
</dbReference>
<dbReference type="FunCoup" id="E0VIE8">
    <property type="interactions" value="1017"/>
</dbReference>
<dbReference type="AlphaFoldDB" id="E0VIE8"/>
<reference evidence="15" key="2">
    <citation type="submission" date="2007-04" db="EMBL/GenBank/DDBJ databases">
        <title>The genome of the human body louse.</title>
        <authorList>
            <consortium name="The Human Body Louse Genome Consortium"/>
            <person name="Kirkness E."/>
            <person name="Walenz B."/>
            <person name="Hass B."/>
            <person name="Bruggner R."/>
            <person name="Strausberg R."/>
        </authorList>
    </citation>
    <scope>NUCLEOTIDE SEQUENCE</scope>
    <source>
        <strain evidence="15">USDA</strain>
    </source>
</reference>